<name>A0A1X7KPQ9_9BACT</name>
<reference evidence="3" key="1">
    <citation type="submission" date="2017-04" db="EMBL/GenBank/DDBJ databases">
        <authorList>
            <person name="Varghese N."/>
            <person name="Submissions S."/>
        </authorList>
    </citation>
    <scope>NUCLEOTIDE SEQUENCE [LARGE SCALE GENOMIC DNA]</scope>
    <source>
        <strain evidence="3">DSM 4125</strain>
    </source>
</reference>
<evidence type="ECO:0000313" key="2">
    <source>
        <dbReference type="EMBL" id="SMG43218.1"/>
    </source>
</evidence>
<dbReference type="STRING" id="1028.SAMN05661096_02993"/>
<keyword evidence="1" id="KW-0472">Membrane</keyword>
<dbReference type="EMBL" id="FXAW01000006">
    <property type="protein sequence ID" value="SMG43218.1"/>
    <property type="molecule type" value="Genomic_DNA"/>
</dbReference>
<feature type="transmembrane region" description="Helical" evidence="1">
    <location>
        <begin position="29"/>
        <end position="50"/>
    </location>
</feature>
<evidence type="ECO:0000313" key="3">
    <source>
        <dbReference type="Proteomes" id="UP000193804"/>
    </source>
</evidence>
<evidence type="ECO:0008006" key="4">
    <source>
        <dbReference type="Google" id="ProtNLM"/>
    </source>
</evidence>
<feature type="transmembrane region" description="Helical" evidence="1">
    <location>
        <begin position="56"/>
        <end position="76"/>
    </location>
</feature>
<keyword evidence="3" id="KW-1185">Reference proteome</keyword>
<accession>A0A1X7KPQ9</accession>
<dbReference type="AlphaFoldDB" id="A0A1X7KPQ9"/>
<dbReference type="OrthoDB" id="1122181at2"/>
<organism evidence="2 3">
    <name type="scientific">Marivirga sericea</name>
    <dbReference type="NCBI Taxonomy" id="1028"/>
    <lineage>
        <taxon>Bacteria</taxon>
        <taxon>Pseudomonadati</taxon>
        <taxon>Bacteroidota</taxon>
        <taxon>Cytophagia</taxon>
        <taxon>Cytophagales</taxon>
        <taxon>Marivirgaceae</taxon>
        <taxon>Marivirga</taxon>
    </lineage>
</organism>
<sequence length="169" mass="19302">MKTESIEQSQRFTLGSGDISMSEKTARKLNCIAGGLMMISSLYYIISFIFEGADSNYKIISGVSFFLSASIFLFRAQIELSTTSKYAPHFLISKNGLKIKTSVFGQSEFISWENVKKIELGYYLIGIKDKMGLQYYRYNTRKEISIKIKRAIKDVVEQKGIEVENLLKR</sequence>
<dbReference type="Proteomes" id="UP000193804">
    <property type="component" value="Unassembled WGS sequence"/>
</dbReference>
<proteinExistence type="predicted"/>
<protein>
    <recommendedName>
        <fullName evidence="4">YcxB-like protein</fullName>
    </recommendedName>
</protein>
<keyword evidence="1" id="KW-1133">Transmembrane helix</keyword>
<evidence type="ECO:0000256" key="1">
    <source>
        <dbReference type="SAM" id="Phobius"/>
    </source>
</evidence>
<keyword evidence="1" id="KW-0812">Transmembrane</keyword>
<gene>
    <name evidence="2" type="ORF">SAMN05661096_02993</name>
</gene>
<dbReference type="RefSeq" id="WP_085518145.1">
    <property type="nucleotide sequence ID" value="NZ_FXAW01000006.1"/>
</dbReference>